<keyword evidence="3" id="KW-1185">Reference proteome</keyword>
<feature type="chain" id="PRO_5037013102" description="DUF4369 domain-containing protein" evidence="1">
    <location>
        <begin position="19"/>
        <end position="265"/>
    </location>
</feature>
<evidence type="ECO:0000256" key="1">
    <source>
        <dbReference type="SAM" id="SignalP"/>
    </source>
</evidence>
<dbReference type="RefSeq" id="WP_202859054.1">
    <property type="nucleotide sequence ID" value="NZ_JAEUGD010000066.1"/>
</dbReference>
<proteinExistence type="predicted"/>
<organism evidence="2 3">
    <name type="scientific">Fulvivirga marina</name>
    <dbReference type="NCBI Taxonomy" id="2494733"/>
    <lineage>
        <taxon>Bacteria</taxon>
        <taxon>Pseudomonadati</taxon>
        <taxon>Bacteroidota</taxon>
        <taxon>Cytophagia</taxon>
        <taxon>Cytophagales</taxon>
        <taxon>Fulvivirgaceae</taxon>
        <taxon>Fulvivirga</taxon>
    </lineage>
</organism>
<evidence type="ECO:0008006" key="4">
    <source>
        <dbReference type="Google" id="ProtNLM"/>
    </source>
</evidence>
<evidence type="ECO:0000313" key="3">
    <source>
        <dbReference type="Proteomes" id="UP000614216"/>
    </source>
</evidence>
<dbReference type="AlphaFoldDB" id="A0A937KEA9"/>
<gene>
    <name evidence="2" type="ORF">JMN32_24710</name>
</gene>
<keyword evidence="1" id="KW-0732">Signal</keyword>
<accession>A0A937KEA9</accession>
<sequence>MKKGIAAVLCLLSFWCYGQTDYVVTTHRDTIQGEVQILLPSERYEEVTIKTEDATRRFKAYQFLEVGKDSLIYRSVKFGEIYKIMQLEVEGYLSLLSFRSDGNYSFGSKYLLKKTGDGIEVPTLLFKKIMSDFLSDCNEVEKKIENKTYKRSDIDAVVTHYNNCIQVQTQDLYADTSSKKKVEPTVISEVSPAGAKLADIKKKLQTIRSAEAPELMVLLNDIESKLTNHRTVPPYMIAALREQGAKLSDINTDITELIELINQQD</sequence>
<feature type="signal peptide" evidence="1">
    <location>
        <begin position="1"/>
        <end position="18"/>
    </location>
</feature>
<reference evidence="2" key="1">
    <citation type="submission" date="2021-01" db="EMBL/GenBank/DDBJ databases">
        <title>Fulvivirga kasyanovii gen. nov., sp nov., a novel member of the phylum Bacteroidetes isolated from seawater in a mussel farm.</title>
        <authorList>
            <person name="Zhao L.-H."/>
            <person name="Wang Z.-J."/>
        </authorList>
    </citation>
    <scope>NUCLEOTIDE SEQUENCE</scope>
    <source>
        <strain evidence="2">29W222</strain>
    </source>
</reference>
<dbReference type="Proteomes" id="UP000614216">
    <property type="component" value="Unassembled WGS sequence"/>
</dbReference>
<name>A0A937KEA9_9BACT</name>
<evidence type="ECO:0000313" key="2">
    <source>
        <dbReference type="EMBL" id="MBL6449537.1"/>
    </source>
</evidence>
<protein>
    <recommendedName>
        <fullName evidence="4">DUF4369 domain-containing protein</fullName>
    </recommendedName>
</protein>
<comment type="caution">
    <text evidence="2">The sequence shown here is derived from an EMBL/GenBank/DDBJ whole genome shotgun (WGS) entry which is preliminary data.</text>
</comment>
<dbReference type="EMBL" id="JAEUGD010000066">
    <property type="protein sequence ID" value="MBL6449537.1"/>
    <property type="molecule type" value="Genomic_DNA"/>
</dbReference>